<feature type="compositionally biased region" description="Low complexity" evidence="1">
    <location>
        <begin position="160"/>
        <end position="173"/>
    </location>
</feature>
<organism evidence="2 3">
    <name type="scientific">Panicum virgatum</name>
    <name type="common">Blackwell switchgrass</name>
    <dbReference type="NCBI Taxonomy" id="38727"/>
    <lineage>
        <taxon>Eukaryota</taxon>
        <taxon>Viridiplantae</taxon>
        <taxon>Streptophyta</taxon>
        <taxon>Embryophyta</taxon>
        <taxon>Tracheophyta</taxon>
        <taxon>Spermatophyta</taxon>
        <taxon>Magnoliopsida</taxon>
        <taxon>Liliopsida</taxon>
        <taxon>Poales</taxon>
        <taxon>Poaceae</taxon>
        <taxon>PACMAD clade</taxon>
        <taxon>Panicoideae</taxon>
        <taxon>Panicodae</taxon>
        <taxon>Paniceae</taxon>
        <taxon>Panicinae</taxon>
        <taxon>Panicum</taxon>
        <taxon>Panicum sect. Hiantes</taxon>
    </lineage>
</organism>
<keyword evidence="3" id="KW-1185">Reference proteome</keyword>
<accession>A0A8T0MHN7</accession>
<evidence type="ECO:0000313" key="2">
    <source>
        <dbReference type="EMBL" id="KAG2536495.1"/>
    </source>
</evidence>
<dbReference type="AlphaFoldDB" id="A0A8T0MHN7"/>
<feature type="compositionally biased region" description="Basic residues" evidence="1">
    <location>
        <begin position="38"/>
        <end position="50"/>
    </location>
</feature>
<reference evidence="2" key="1">
    <citation type="submission" date="2020-05" db="EMBL/GenBank/DDBJ databases">
        <title>WGS assembly of Panicum virgatum.</title>
        <authorList>
            <person name="Lovell J.T."/>
            <person name="Jenkins J."/>
            <person name="Shu S."/>
            <person name="Juenger T.E."/>
            <person name="Schmutz J."/>
        </authorList>
    </citation>
    <scope>NUCLEOTIDE SEQUENCE</scope>
    <source>
        <strain evidence="2">AP13</strain>
    </source>
</reference>
<gene>
    <name evidence="2" type="ORF">PVAP13_9NG192000</name>
</gene>
<protein>
    <submittedName>
        <fullName evidence="2">Uncharacterized protein</fullName>
    </submittedName>
</protein>
<name>A0A8T0MHN7_PANVG</name>
<feature type="region of interest" description="Disordered" evidence="1">
    <location>
        <begin position="1"/>
        <end position="115"/>
    </location>
</feature>
<feature type="region of interest" description="Disordered" evidence="1">
    <location>
        <begin position="160"/>
        <end position="187"/>
    </location>
</feature>
<evidence type="ECO:0000313" key="3">
    <source>
        <dbReference type="Proteomes" id="UP000823388"/>
    </source>
</evidence>
<sequence length="224" mass="23970">MPPNSQVLELGTRTDLRGLPRRRRPKPPLRGPVMERLRGRRAPPPRRPARPRGLPPPRETPRPARLPCHRRPPPARPTSCRQQLRSTRVALQAGARSTAGGRSPPSLPSPAAAPPILGLLRPSSVCSSARAPSRAGARRHAPCAGRGISSSIRGVAARRGAVERGAAGRSRCGGAAGRRPRRAPLELSAPSARLGWRVGCRPRATSACAVRTRRAQDLASRSPY</sequence>
<proteinExistence type="predicted"/>
<comment type="caution">
    <text evidence="2">The sequence shown here is derived from an EMBL/GenBank/DDBJ whole genome shotgun (WGS) entry which is preliminary data.</text>
</comment>
<dbReference type="EMBL" id="CM029054">
    <property type="protein sequence ID" value="KAG2536495.1"/>
    <property type="molecule type" value="Genomic_DNA"/>
</dbReference>
<dbReference type="Proteomes" id="UP000823388">
    <property type="component" value="Chromosome 9N"/>
</dbReference>
<evidence type="ECO:0000256" key="1">
    <source>
        <dbReference type="SAM" id="MobiDB-lite"/>
    </source>
</evidence>